<keyword evidence="5" id="KW-0399">Innate immunity</keyword>
<evidence type="ECO:0000256" key="4">
    <source>
        <dbReference type="ARBA" id="ARBA00022529"/>
    </source>
</evidence>
<feature type="domain" description="Attacin N-terminal" evidence="10">
    <location>
        <begin position="50"/>
        <end position="114"/>
    </location>
</feature>
<feature type="chain" id="PRO_5001982482" evidence="9">
    <location>
        <begin position="22"/>
        <end position="302"/>
    </location>
</feature>
<evidence type="ECO:0000256" key="8">
    <source>
        <dbReference type="ARBA" id="ARBA00023022"/>
    </source>
</evidence>
<dbReference type="OrthoDB" id="7441167at2759"/>
<reference evidence="12" key="2">
    <citation type="journal article" date="2015" name="Gigascience">
        <title>Reconstructing a comprehensive transcriptome assembly of a white-pupal translocated strain of the pest fruit fly Bactrocera cucurbitae.</title>
        <authorList>
            <person name="Sim S.B."/>
            <person name="Calla B."/>
            <person name="Hall B."/>
            <person name="DeRego T."/>
            <person name="Geib S.M."/>
        </authorList>
    </citation>
    <scope>NUCLEOTIDE SEQUENCE</scope>
</reference>
<sequence length="302" mass="31030">MNFKLYTFLAVALTIVVYAAAAPGRHTNPPTVRPQPPPRPIRVRRGVATAGAVATNANGGHDVRLEAAKGIGTPNANVIASVGAAGNTKGGPVTTSGSLAANLHGLGASITKEHTPGFGTTLTKSASANVLLNQNNRLDGSVFKSNTKLENGFGFEKNGGSLALSNAGGHGISIAKETIPGFSNSLTKSAHATLFNSGPHSVGASVFDAKKSFDFGPTIRETGGNLNWAHSGGHAANLGLSKVHDIGTKFNYGASSNLFTSADRQTKLDFNAGGSRWLNGPLSGRNDFNTGFGLSHSFPNWG</sequence>
<gene>
    <name evidence="12" type="primary">SRX2A_1</name>
    <name evidence="12" type="ORF">g.15112</name>
</gene>
<accession>A0A0A1WP34</accession>
<dbReference type="Pfam" id="PF03768">
    <property type="entry name" value="Attacin_N"/>
    <property type="match status" value="1"/>
</dbReference>
<keyword evidence="8" id="KW-0044">Antibiotic</keyword>
<evidence type="ECO:0000256" key="1">
    <source>
        <dbReference type="ARBA" id="ARBA00004613"/>
    </source>
</evidence>
<evidence type="ECO:0000256" key="3">
    <source>
        <dbReference type="ARBA" id="ARBA00022525"/>
    </source>
</evidence>
<name>A0A0A1WP34_ZEUCU</name>
<keyword evidence="7" id="KW-0391">Immunity</keyword>
<evidence type="ECO:0000259" key="10">
    <source>
        <dbReference type="Pfam" id="PF03768"/>
    </source>
</evidence>
<dbReference type="EMBL" id="GBXI01013675">
    <property type="protein sequence ID" value="JAD00617.1"/>
    <property type="molecule type" value="Transcribed_RNA"/>
</dbReference>
<evidence type="ECO:0000256" key="2">
    <source>
        <dbReference type="ARBA" id="ARBA00007550"/>
    </source>
</evidence>
<dbReference type="GeneID" id="105210746"/>
<evidence type="ECO:0000313" key="12">
    <source>
        <dbReference type="EMBL" id="JAD00617.1"/>
    </source>
</evidence>
<proteinExistence type="inferred from homology"/>
<protein>
    <submittedName>
        <fullName evidence="12">Sarcotoxin-2A</fullName>
    </submittedName>
</protein>
<dbReference type="AlphaFoldDB" id="A0A0A1WP34"/>
<feature type="domain" description="Attacin C-terminal" evidence="11">
    <location>
        <begin position="180"/>
        <end position="298"/>
    </location>
</feature>
<dbReference type="GO" id="GO:0045087">
    <property type="term" value="P:innate immune response"/>
    <property type="evidence" value="ECO:0007669"/>
    <property type="project" value="UniProtKB-KW"/>
</dbReference>
<evidence type="ECO:0000256" key="9">
    <source>
        <dbReference type="SAM" id="SignalP"/>
    </source>
</evidence>
<keyword evidence="4" id="KW-0929">Antimicrobial</keyword>
<reference evidence="12" key="1">
    <citation type="submission" date="2014-11" db="EMBL/GenBank/DDBJ databases">
        <authorList>
            <person name="Geib S."/>
        </authorList>
    </citation>
    <scope>NUCLEOTIDE SEQUENCE</scope>
</reference>
<dbReference type="GO" id="GO:0042742">
    <property type="term" value="P:defense response to bacterium"/>
    <property type="evidence" value="ECO:0007669"/>
    <property type="project" value="UniProtKB-KW"/>
</dbReference>
<comment type="similarity">
    <text evidence="2">Belongs to the attacin/sarcotoxin-2 family.</text>
</comment>
<keyword evidence="3" id="KW-0964">Secreted</keyword>
<evidence type="ECO:0000256" key="7">
    <source>
        <dbReference type="ARBA" id="ARBA00022859"/>
    </source>
</evidence>
<evidence type="ECO:0000256" key="5">
    <source>
        <dbReference type="ARBA" id="ARBA00022588"/>
    </source>
</evidence>
<dbReference type="InterPro" id="IPR005520">
    <property type="entry name" value="Attacin_N"/>
</dbReference>
<evidence type="ECO:0000256" key="6">
    <source>
        <dbReference type="ARBA" id="ARBA00022729"/>
    </source>
</evidence>
<dbReference type="GO" id="GO:0005576">
    <property type="term" value="C:extracellular region"/>
    <property type="evidence" value="ECO:0007669"/>
    <property type="project" value="UniProtKB-SubCell"/>
</dbReference>
<evidence type="ECO:0000259" key="11">
    <source>
        <dbReference type="Pfam" id="PF03769"/>
    </source>
</evidence>
<feature type="signal peptide" evidence="9">
    <location>
        <begin position="1"/>
        <end position="21"/>
    </location>
</feature>
<dbReference type="Pfam" id="PF03769">
    <property type="entry name" value="Attacin_C"/>
    <property type="match status" value="1"/>
</dbReference>
<comment type="subcellular location">
    <subcellularLocation>
        <location evidence="1">Secreted</location>
    </subcellularLocation>
</comment>
<dbReference type="InterPro" id="IPR005521">
    <property type="entry name" value="Attacin_C"/>
</dbReference>
<organism evidence="12">
    <name type="scientific">Zeugodacus cucurbitae</name>
    <name type="common">Melon fruit fly</name>
    <name type="synonym">Bactrocera cucurbitae</name>
    <dbReference type="NCBI Taxonomy" id="28588"/>
    <lineage>
        <taxon>Eukaryota</taxon>
        <taxon>Metazoa</taxon>
        <taxon>Ecdysozoa</taxon>
        <taxon>Arthropoda</taxon>
        <taxon>Hexapoda</taxon>
        <taxon>Insecta</taxon>
        <taxon>Pterygota</taxon>
        <taxon>Neoptera</taxon>
        <taxon>Endopterygota</taxon>
        <taxon>Diptera</taxon>
        <taxon>Brachycera</taxon>
        <taxon>Muscomorpha</taxon>
        <taxon>Tephritoidea</taxon>
        <taxon>Tephritidae</taxon>
        <taxon>Zeugodacus</taxon>
        <taxon>Zeugodacus</taxon>
    </lineage>
</organism>
<keyword evidence="6 9" id="KW-0732">Signal</keyword>